<evidence type="ECO:0000313" key="3">
    <source>
        <dbReference type="WBParaSite" id="L893_g26094.t1"/>
    </source>
</evidence>
<evidence type="ECO:0000256" key="1">
    <source>
        <dbReference type="SAM" id="SignalP"/>
    </source>
</evidence>
<evidence type="ECO:0000313" key="2">
    <source>
        <dbReference type="Proteomes" id="UP000095287"/>
    </source>
</evidence>
<protein>
    <submittedName>
        <fullName evidence="3">Secreted protein</fullName>
    </submittedName>
</protein>
<accession>A0A1I7ZGY7</accession>
<dbReference type="Proteomes" id="UP000095287">
    <property type="component" value="Unplaced"/>
</dbReference>
<keyword evidence="1" id="KW-0732">Signal</keyword>
<feature type="signal peptide" evidence="1">
    <location>
        <begin position="1"/>
        <end position="16"/>
    </location>
</feature>
<dbReference type="WBParaSite" id="L893_g26094.t1">
    <property type="protein sequence ID" value="L893_g26094.t1"/>
    <property type="gene ID" value="L893_g26094"/>
</dbReference>
<name>A0A1I7ZGY7_9BILA</name>
<dbReference type="AlphaFoldDB" id="A0A1I7ZGY7"/>
<feature type="chain" id="PRO_5009313433" evidence="1">
    <location>
        <begin position="17"/>
        <end position="73"/>
    </location>
</feature>
<reference evidence="3" key="1">
    <citation type="submission" date="2016-11" db="UniProtKB">
        <authorList>
            <consortium name="WormBaseParasite"/>
        </authorList>
    </citation>
    <scope>IDENTIFICATION</scope>
</reference>
<proteinExistence type="predicted"/>
<organism evidence="2 3">
    <name type="scientific">Steinernema glaseri</name>
    <dbReference type="NCBI Taxonomy" id="37863"/>
    <lineage>
        <taxon>Eukaryota</taxon>
        <taxon>Metazoa</taxon>
        <taxon>Ecdysozoa</taxon>
        <taxon>Nematoda</taxon>
        <taxon>Chromadorea</taxon>
        <taxon>Rhabditida</taxon>
        <taxon>Tylenchina</taxon>
        <taxon>Panagrolaimomorpha</taxon>
        <taxon>Strongyloidoidea</taxon>
        <taxon>Steinernematidae</taxon>
        <taxon>Steinernema</taxon>
    </lineage>
</organism>
<keyword evidence="2" id="KW-1185">Reference proteome</keyword>
<sequence length="73" mass="8460">MLLMLAFCVVIPAYKASEHTFINGESYCDQFILEPVDIDTMIVREKMPKDHHEEQRNIGICYKLRKCITGLQA</sequence>